<dbReference type="KEGG" id="vg:65119180"/>
<accession>A0A482JFR5</accession>
<keyword evidence="2" id="KW-1185">Reference proteome</keyword>
<reference evidence="1 2" key="1">
    <citation type="submission" date="2019-02" db="EMBL/GenBank/DDBJ databases">
        <authorList>
            <person name="Montgomery L.N."/>
            <person name="Ray S.M."/>
            <person name="Barba J."/>
            <person name="Russ E.M."/>
            <person name="Bhuiyan S."/>
            <person name="Nayek S."/>
            <person name="Hughes L.E."/>
            <person name="Garlena R.A."/>
            <person name="Russell D.A."/>
            <person name="Pope W.H."/>
            <person name="Jacobs-Sera D."/>
            <person name="Hatfull G.F."/>
        </authorList>
    </citation>
    <scope>NUCLEOTIDE SEQUENCE [LARGE SCALE GENOMIC DNA]</scope>
</reference>
<name>A0A482JFR5_9CAUD</name>
<evidence type="ECO:0000313" key="1">
    <source>
        <dbReference type="EMBL" id="QBP30831.1"/>
    </source>
</evidence>
<dbReference type="GeneID" id="65119180"/>
<gene>
    <name evidence="1" type="primary">33</name>
    <name evidence="1" type="ORF">SEA_EGOLE_33</name>
</gene>
<dbReference type="RefSeq" id="YP_010101455.1">
    <property type="nucleotide sequence ID" value="NC_055791.1"/>
</dbReference>
<evidence type="ECO:0000313" key="2">
    <source>
        <dbReference type="Proteomes" id="UP000295379"/>
    </source>
</evidence>
<dbReference type="EMBL" id="MK494112">
    <property type="protein sequence ID" value="QBP30831.1"/>
    <property type="molecule type" value="Genomic_DNA"/>
</dbReference>
<protein>
    <submittedName>
        <fullName evidence="1">Uncharacterized protein</fullName>
    </submittedName>
</protein>
<sequence>MRAEIELLLLTDSAGLNRNLVTALISEIKQDAVEADNAYENEVSNLRNAIETATHDVENVLRTLRDA</sequence>
<proteinExistence type="predicted"/>
<organism evidence="1 2">
    <name type="scientific">Streptomyces phage EGole</name>
    <dbReference type="NCBI Taxonomy" id="2517973"/>
    <lineage>
        <taxon>Viruses</taxon>
        <taxon>Duplodnaviria</taxon>
        <taxon>Heunggongvirae</taxon>
        <taxon>Uroviricota</taxon>
        <taxon>Caudoviricetes</taxon>
        <taxon>Stanwilliamsviridae</taxon>
        <taxon>Boydwoodruffvirinae</taxon>
        <taxon>Samistivirus</taxon>
        <taxon>Samistivirus egole</taxon>
    </lineage>
</organism>
<dbReference type="Proteomes" id="UP000295379">
    <property type="component" value="Segment"/>
</dbReference>